<reference evidence="4" key="1">
    <citation type="journal article" date="2019" name="Int. J. Syst. Evol. Microbiol.">
        <title>The Global Catalogue of Microorganisms (GCM) 10K type strain sequencing project: providing services to taxonomists for standard genome sequencing and annotation.</title>
        <authorList>
            <consortium name="The Broad Institute Genomics Platform"/>
            <consortium name="The Broad Institute Genome Sequencing Center for Infectious Disease"/>
            <person name="Wu L."/>
            <person name="Ma J."/>
        </authorList>
    </citation>
    <scope>NUCLEOTIDE SEQUENCE [LARGE SCALE GENOMIC DNA]</scope>
    <source>
        <strain evidence="4">TISTR 1827</strain>
    </source>
</reference>
<feature type="transmembrane region" description="Helical" evidence="2">
    <location>
        <begin position="12"/>
        <end position="29"/>
    </location>
</feature>
<accession>A0ABW5R4V5</accession>
<organism evidence="3 4">
    <name type="scientific">Paenibacillus thailandensis</name>
    <dbReference type="NCBI Taxonomy" id="393250"/>
    <lineage>
        <taxon>Bacteria</taxon>
        <taxon>Bacillati</taxon>
        <taxon>Bacillota</taxon>
        <taxon>Bacilli</taxon>
        <taxon>Bacillales</taxon>
        <taxon>Paenibacillaceae</taxon>
        <taxon>Paenibacillus</taxon>
    </lineage>
</organism>
<gene>
    <name evidence="3" type="ORF">ACFSW5_25050</name>
</gene>
<evidence type="ECO:0000256" key="2">
    <source>
        <dbReference type="SAM" id="Phobius"/>
    </source>
</evidence>
<keyword evidence="2" id="KW-1133">Transmembrane helix</keyword>
<dbReference type="EMBL" id="JBHUMY010000043">
    <property type="protein sequence ID" value="MFD2663511.1"/>
    <property type="molecule type" value="Genomic_DNA"/>
</dbReference>
<keyword evidence="4" id="KW-1185">Reference proteome</keyword>
<evidence type="ECO:0000313" key="3">
    <source>
        <dbReference type="EMBL" id="MFD2663511.1"/>
    </source>
</evidence>
<name>A0ABW5R4V5_9BACL</name>
<dbReference type="RefSeq" id="WP_379279664.1">
    <property type="nucleotide sequence ID" value="NZ_JBHUGT010000011.1"/>
</dbReference>
<feature type="region of interest" description="Disordered" evidence="1">
    <location>
        <begin position="73"/>
        <end position="93"/>
    </location>
</feature>
<proteinExistence type="predicted"/>
<evidence type="ECO:0000313" key="4">
    <source>
        <dbReference type="Proteomes" id="UP001597493"/>
    </source>
</evidence>
<dbReference type="Proteomes" id="UP001597493">
    <property type="component" value="Unassembled WGS sequence"/>
</dbReference>
<comment type="caution">
    <text evidence="3">The sequence shown here is derived from an EMBL/GenBank/DDBJ whole genome shotgun (WGS) entry which is preliminary data.</text>
</comment>
<evidence type="ECO:0000256" key="1">
    <source>
        <dbReference type="SAM" id="MobiDB-lite"/>
    </source>
</evidence>
<protein>
    <submittedName>
        <fullName evidence="3">Uncharacterized protein</fullName>
    </submittedName>
</protein>
<keyword evidence="2" id="KW-0472">Membrane</keyword>
<sequence length="140" mass="16106">MLVELHDLIPYLFSISIFASFAYAAYFFHRQGEEGALWLSETGHCRVLSAPRRVAGMHGSLGLALIRCVKRKESPDGDSADCRSLSRRNSISDREDEYDKRYVKETIIQTTEAVRGSRRLASVKRVRYERNDNRRYAGIF</sequence>
<keyword evidence="2" id="KW-0812">Transmembrane</keyword>